<protein>
    <recommendedName>
        <fullName evidence="3">Cyclin</fullName>
    </recommendedName>
</protein>
<proteinExistence type="predicted"/>
<dbReference type="EMBL" id="JAMWBK010000010">
    <property type="protein sequence ID" value="KAJ8901999.1"/>
    <property type="molecule type" value="Genomic_DNA"/>
</dbReference>
<dbReference type="Gene3D" id="1.10.472.10">
    <property type="entry name" value="Cyclin-like"/>
    <property type="match status" value="1"/>
</dbReference>
<evidence type="ECO:0008006" key="3">
    <source>
        <dbReference type="Google" id="ProtNLM"/>
    </source>
</evidence>
<accession>A0AAV8UHM4</accession>
<name>A0AAV8UHM4_9RHOD</name>
<gene>
    <name evidence="1" type="ORF">NDN08_004200</name>
</gene>
<dbReference type="PANTHER" id="PTHR15615:SF108">
    <property type="entry name" value="PROTEIN CNPPD1"/>
    <property type="match status" value="1"/>
</dbReference>
<dbReference type="PANTHER" id="PTHR15615">
    <property type="match status" value="1"/>
</dbReference>
<dbReference type="Pfam" id="PF08613">
    <property type="entry name" value="Cyclin"/>
    <property type="match status" value="1"/>
</dbReference>
<comment type="caution">
    <text evidence="1">The sequence shown here is derived from an EMBL/GenBank/DDBJ whole genome shotgun (WGS) entry which is preliminary data.</text>
</comment>
<organism evidence="1 2">
    <name type="scientific">Rhodosorus marinus</name>
    <dbReference type="NCBI Taxonomy" id="101924"/>
    <lineage>
        <taxon>Eukaryota</taxon>
        <taxon>Rhodophyta</taxon>
        <taxon>Stylonematophyceae</taxon>
        <taxon>Stylonematales</taxon>
        <taxon>Stylonemataceae</taxon>
        <taxon>Rhodosorus</taxon>
    </lineage>
</organism>
<evidence type="ECO:0000313" key="1">
    <source>
        <dbReference type="EMBL" id="KAJ8901999.1"/>
    </source>
</evidence>
<reference evidence="1 2" key="1">
    <citation type="journal article" date="2023" name="Nat. Commun.">
        <title>Origin of minicircular mitochondrial genomes in red algae.</title>
        <authorList>
            <person name="Lee Y."/>
            <person name="Cho C.H."/>
            <person name="Lee Y.M."/>
            <person name="Park S.I."/>
            <person name="Yang J.H."/>
            <person name="West J.A."/>
            <person name="Bhattacharya D."/>
            <person name="Yoon H.S."/>
        </authorList>
    </citation>
    <scope>NUCLEOTIDE SEQUENCE [LARGE SCALE GENOMIC DNA]</scope>
    <source>
        <strain evidence="1 2">CCMP1338</strain>
        <tissue evidence="1">Whole cell</tissue>
    </source>
</reference>
<dbReference type="SUPFAM" id="SSF47954">
    <property type="entry name" value="Cyclin-like"/>
    <property type="match status" value="1"/>
</dbReference>
<dbReference type="InterPro" id="IPR013922">
    <property type="entry name" value="Cyclin_PHO80-like"/>
</dbReference>
<dbReference type="AlphaFoldDB" id="A0AAV8UHM4"/>
<keyword evidence="2" id="KW-1185">Reference proteome</keyword>
<dbReference type="Proteomes" id="UP001157974">
    <property type="component" value="Unassembled WGS sequence"/>
</dbReference>
<dbReference type="InterPro" id="IPR036915">
    <property type="entry name" value="Cyclin-like_sf"/>
</dbReference>
<sequence length="173" mass="19732">MAFGFADSSVTYEPKDEPRITPVVSAVVEYLSSMCARDGSVVLPDEGSREYEFYVFESITEEEMMEYLEKLLNVYSCSESELIMALAYLHRSEQANLGLKVNLFNVKLLFTIAFTLAVKFNEDLVYSNGYYSQQSGLPLDVLNRLEFCLFQSVGYHLNVTPEEFEQLQNCVFA</sequence>
<dbReference type="GO" id="GO:0019901">
    <property type="term" value="F:protein kinase binding"/>
    <property type="evidence" value="ECO:0007669"/>
    <property type="project" value="InterPro"/>
</dbReference>
<evidence type="ECO:0000313" key="2">
    <source>
        <dbReference type="Proteomes" id="UP001157974"/>
    </source>
</evidence>